<evidence type="ECO:0000313" key="3">
    <source>
        <dbReference type="Proteomes" id="UP000015042"/>
    </source>
</evidence>
<dbReference type="GO" id="GO:0043565">
    <property type="term" value="F:sequence-specific DNA binding"/>
    <property type="evidence" value="ECO:0007669"/>
    <property type="project" value="InterPro"/>
</dbReference>
<dbReference type="InterPro" id="IPR009057">
    <property type="entry name" value="Homeodomain-like_sf"/>
</dbReference>
<dbReference type="Gene3D" id="1.10.10.60">
    <property type="entry name" value="Homeodomain-like"/>
    <property type="match status" value="1"/>
</dbReference>
<organism evidence="2 3">
    <name type="scientific">Salmonella bongori N268-08</name>
    <dbReference type="NCBI Taxonomy" id="1197719"/>
    <lineage>
        <taxon>Bacteria</taxon>
        <taxon>Pseudomonadati</taxon>
        <taxon>Pseudomonadota</taxon>
        <taxon>Gammaproteobacteria</taxon>
        <taxon>Enterobacterales</taxon>
        <taxon>Enterobacteriaceae</taxon>
        <taxon>Salmonella</taxon>
    </lineage>
</organism>
<evidence type="ECO:0000313" key="2">
    <source>
        <dbReference type="EMBL" id="AGR59660.1"/>
    </source>
</evidence>
<dbReference type="eggNOG" id="COG3829">
    <property type="taxonomic scope" value="Bacteria"/>
</dbReference>
<dbReference type="SUPFAM" id="SSF46689">
    <property type="entry name" value="Homeodomain-like"/>
    <property type="match status" value="1"/>
</dbReference>
<name>S5NAP4_SALBN</name>
<protein>
    <submittedName>
        <fullName evidence="2">Putative regulatory protein</fullName>
    </submittedName>
</protein>
<dbReference type="Proteomes" id="UP000015042">
    <property type="component" value="Chromosome"/>
</dbReference>
<dbReference type="InterPro" id="IPR002197">
    <property type="entry name" value="HTH_Fis"/>
</dbReference>
<dbReference type="EMBL" id="CP006608">
    <property type="protein sequence ID" value="AGR59660.1"/>
    <property type="molecule type" value="Genomic_DNA"/>
</dbReference>
<dbReference type="KEGG" id="sbz:A464_2475"/>
<dbReference type="HOGENOM" id="CLU_2976619_0_0_6"/>
<sequence length="58" mass="6630">MVIHARQTTAHYERHLIETMLDTHQGNIAAAASSLNVSRTTLQYKVQKYGIRFGMVRN</sequence>
<accession>S5NAP4</accession>
<dbReference type="Pfam" id="PF02954">
    <property type="entry name" value="HTH_8"/>
    <property type="match status" value="1"/>
</dbReference>
<gene>
    <name evidence="2" type="ORF">A464_2475</name>
</gene>
<reference evidence="2 3" key="1">
    <citation type="submission" date="2013-07" db="EMBL/GenBank/DDBJ databases">
        <title>Genome sequence of Salmonella bongori N268-08 - a rare clinical isolate.</title>
        <authorList>
            <person name="Marti R."/>
            <person name="Hagens S."/>
            <person name="Loessner M.J."/>
            <person name="Klumpp J."/>
        </authorList>
    </citation>
    <scope>NUCLEOTIDE SEQUENCE [LARGE SCALE GENOMIC DNA]</scope>
    <source>
        <strain evidence="2 3">N268-08</strain>
    </source>
</reference>
<dbReference type="AlphaFoldDB" id="S5NAP4"/>
<dbReference type="PATRIC" id="fig|1197719.3.peg.2467"/>
<evidence type="ECO:0000259" key="1">
    <source>
        <dbReference type="Pfam" id="PF02954"/>
    </source>
</evidence>
<dbReference type="PRINTS" id="PR01590">
    <property type="entry name" value="HTHFIS"/>
</dbReference>
<feature type="domain" description="DNA binding HTH" evidence="1">
    <location>
        <begin position="13"/>
        <end position="49"/>
    </location>
</feature>
<proteinExistence type="predicted"/>